<dbReference type="InterPro" id="IPR019734">
    <property type="entry name" value="TPR_rpt"/>
</dbReference>
<evidence type="ECO:0000313" key="4">
    <source>
        <dbReference type="EMBL" id="PZX39735.1"/>
    </source>
</evidence>
<evidence type="ECO:0000256" key="3">
    <source>
        <dbReference type="PROSITE-ProRule" id="PRU00339"/>
    </source>
</evidence>
<dbReference type="InterPro" id="IPR011990">
    <property type="entry name" value="TPR-like_helical_dom_sf"/>
</dbReference>
<gene>
    <name evidence="4" type="ORF">LX97_02092</name>
</gene>
<accession>A0ABX5PX46</accession>
<dbReference type="PANTHER" id="PTHR44943">
    <property type="entry name" value="CELLULOSE SYNTHASE OPERON PROTEIN C"/>
    <property type="match status" value="1"/>
</dbReference>
<evidence type="ECO:0000256" key="2">
    <source>
        <dbReference type="ARBA" id="ARBA00022803"/>
    </source>
</evidence>
<name>A0ABX5PX46_9FLAO</name>
<keyword evidence="5" id="KW-1185">Reference proteome</keyword>
<dbReference type="Gene3D" id="1.25.40.10">
    <property type="entry name" value="Tetratricopeptide repeat domain"/>
    <property type="match status" value="2"/>
</dbReference>
<comment type="caution">
    <text evidence="4">The sequence shown here is derived from an EMBL/GenBank/DDBJ whole genome shotgun (WGS) entry which is preliminary data.</text>
</comment>
<reference evidence="4 5" key="1">
    <citation type="submission" date="2018-06" db="EMBL/GenBank/DDBJ databases">
        <title>Genomic Encyclopedia of Archaeal and Bacterial Type Strains, Phase II (KMG-II): from individual species to whole genera.</title>
        <authorList>
            <person name="Goeker M."/>
        </authorList>
    </citation>
    <scope>NUCLEOTIDE SEQUENCE [LARGE SCALE GENOMIC DNA]</scope>
    <source>
        <strain evidence="4 5">DSM 17205</strain>
    </source>
</reference>
<dbReference type="PROSITE" id="PS50005">
    <property type="entry name" value="TPR"/>
    <property type="match status" value="1"/>
</dbReference>
<sequence>MIVIRMNIRYNSNDIFNFKSMRNIFLISFTLSIAMFVHGQNINFNNVQIQLDKGEFSDVIEILSNFEAKTSLQNDQRAPLFYFLKAQAYQKLYENNVDIDLYFENSGAAYNKLFEIEKKRNATIYTNQARPLFDELIEIAVDKAVSFTKTRNFTEASTMLHDIYKIQPDNPDLLYFAASNATTGKDYDKALKYYEELRSLDHTGVRDLFYAKELSSGKQEQFTDKITRDLAIKSGTHSEPSESKTMSRLPEILKNLSWIYANKVGDFQKAIAVINEAIPLSPEDNSLLISKGNYYYQMGDKDKFLQVMETIVAKDPNDSDAHYNIGVVKQENKEIVEARIAFRKVLEIDPAYLNAAINLSKTYIDEASLLVDKMNLLSDDPSDDKKFESLQAQQIELYKKSIIVLERISNKHPQSIPVLKQLVGLYSFLGQDTKLEIVKSKLDQLEN</sequence>
<organism evidence="4 5">
    <name type="scientific">Nonlabens dokdonensis</name>
    <dbReference type="NCBI Taxonomy" id="328515"/>
    <lineage>
        <taxon>Bacteria</taxon>
        <taxon>Pseudomonadati</taxon>
        <taxon>Bacteroidota</taxon>
        <taxon>Flavobacteriia</taxon>
        <taxon>Flavobacteriales</taxon>
        <taxon>Flavobacteriaceae</taxon>
        <taxon>Nonlabens</taxon>
    </lineage>
</organism>
<proteinExistence type="predicted"/>
<keyword evidence="1" id="KW-0677">Repeat</keyword>
<feature type="repeat" description="TPR" evidence="3">
    <location>
        <begin position="319"/>
        <end position="352"/>
    </location>
</feature>
<protein>
    <submittedName>
        <fullName evidence="4">Tetratricopeptide repeat protein</fullName>
    </submittedName>
</protein>
<dbReference type="PANTHER" id="PTHR44943:SF4">
    <property type="entry name" value="TPR REPEAT-CONTAINING PROTEIN MJ0798"/>
    <property type="match status" value="1"/>
</dbReference>
<keyword evidence="2 3" id="KW-0802">TPR repeat</keyword>
<dbReference type="InterPro" id="IPR051685">
    <property type="entry name" value="Ycf3/AcsC/BcsC/TPR_MFPF"/>
</dbReference>
<dbReference type="Proteomes" id="UP000248584">
    <property type="component" value="Unassembled WGS sequence"/>
</dbReference>
<evidence type="ECO:0000256" key="1">
    <source>
        <dbReference type="ARBA" id="ARBA00022737"/>
    </source>
</evidence>
<dbReference type="SUPFAM" id="SSF48452">
    <property type="entry name" value="TPR-like"/>
    <property type="match status" value="1"/>
</dbReference>
<dbReference type="SMART" id="SM00028">
    <property type="entry name" value="TPR"/>
    <property type="match status" value="5"/>
</dbReference>
<dbReference type="Pfam" id="PF13432">
    <property type="entry name" value="TPR_16"/>
    <property type="match status" value="1"/>
</dbReference>
<evidence type="ECO:0000313" key="5">
    <source>
        <dbReference type="Proteomes" id="UP000248584"/>
    </source>
</evidence>
<dbReference type="EMBL" id="QKZR01000003">
    <property type="protein sequence ID" value="PZX39735.1"/>
    <property type="molecule type" value="Genomic_DNA"/>
</dbReference>